<dbReference type="PANTHER" id="PTHR42721">
    <property type="entry name" value="SUGAR HYDROLASE-RELATED"/>
    <property type="match status" value="1"/>
</dbReference>
<dbReference type="InterPro" id="IPR036962">
    <property type="entry name" value="Glyco_hydro_3_N_sf"/>
</dbReference>
<dbReference type="PANTHER" id="PTHR42721:SF1">
    <property type="entry name" value="BETA-D-XYLOSIDASE 6-RELATED"/>
    <property type="match status" value="1"/>
</dbReference>
<keyword evidence="3" id="KW-1185">Reference proteome</keyword>
<organism evidence="2 3">
    <name type="scientific">Datura stramonium</name>
    <name type="common">Jimsonweed</name>
    <name type="synonym">Common thornapple</name>
    <dbReference type="NCBI Taxonomy" id="4076"/>
    <lineage>
        <taxon>Eukaryota</taxon>
        <taxon>Viridiplantae</taxon>
        <taxon>Streptophyta</taxon>
        <taxon>Embryophyta</taxon>
        <taxon>Tracheophyta</taxon>
        <taxon>Spermatophyta</taxon>
        <taxon>Magnoliopsida</taxon>
        <taxon>eudicotyledons</taxon>
        <taxon>Gunneridae</taxon>
        <taxon>Pentapetalae</taxon>
        <taxon>asterids</taxon>
        <taxon>lamiids</taxon>
        <taxon>Solanales</taxon>
        <taxon>Solanaceae</taxon>
        <taxon>Solanoideae</taxon>
        <taxon>Datureae</taxon>
        <taxon>Datura</taxon>
    </lineage>
</organism>
<dbReference type="InterPro" id="IPR017853">
    <property type="entry name" value="GH"/>
</dbReference>
<evidence type="ECO:0000256" key="1">
    <source>
        <dbReference type="ARBA" id="ARBA00022801"/>
    </source>
</evidence>
<dbReference type="EMBL" id="JACEIK010009561">
    <property type="protein sequence ID" value="MCE3052412.1"/>
    <property type="molecule type" value="Genomic_DNA"/>
</dbReference>
<evidence type="ECO:0000313" key="2">
    <source>
        <dbReference type="EMBL" id="MCE3052412.1"/>
    </source>
</evidence>
<dbReference type="Gene3D" id="3.20.20.300">
    <property type="entry name" value="Glycoside hydrolase, family 3, N-terminal domain"/>
    <property type="match status" value="1"/>
</dbReference>
<keyword evidence="1" id="KW-0378">Hydrolase</keyword>
<reference evidence="2 3" key="1">
    <citation type="journal article" date="2021" name="BMC Genomics">
        <title>Datura genome reveals duplications of psychoactive alkaloid biosynthetic genes and high mutation rate following tissue culture.</title>
        <authorList>
            <person name="Rajewski A."/>
            <person name="Carter-House D."/>
            <person name="Stajich J."/>
            <person name="Litt A."/>
        </authorList>
    </citation>
    <scope>NUCLEOTIDE SEQUENCE [LARGE SCALE GENOMIC DNA]</scope>
    <source>
        <strain evidence="2">AR-01</strain>
    </source>
</reference>
<proteinExistence type="predicted"/>
<evidence type="ECO:0000313" key="3">
    <source>
        <dbReference type="Proteomes" id="UP000823775"/>
    </source>
</evidence>
<accession>A0ABS8WSI6</accession>
<dbReference type="Proteomes" id="UP000823775">
    <property type="component" value="Unassembled WGS sequence"/>
</dbReference>
<sequence length="151" mass="16953">SFHVERYARARNGIGRRSRLGPSKNLSISTKVKSLISLLTVDEKILHLSDNTSVIPRLGLPAYEWWSESLHGIDTNGPGINFNGPIKGSTNFSQAILTAVAFNQTLWHSITSAIADEAEREKEISINPYHIKNFKKSQISWRFSFSLTEII</sequence>
<name>A0ABS8WSI6_DATST</name>
<gene>
    <name evidence="2" type="ORF">HAX54_052561</name>
</gene>
<dbReference type="SUPFAM" id="SSF51445">
    <property type="entry name" value="(Trans)glycosidases"/>
    <property type="match status" value="1"/>
</dbReference>
<protein>
    <submittedName>
        <fullName evidence="2">Uncharacterized protein</fullName>
    </submittedName>
</protein>
<dbReference type="InterPro" id="IPR044993">
    <property type="entry name" value="BXL"/>
</dbReference>
<feature type="non-terminal residue" evidence="2">
    <location>
        <position position="1"/>
    </location>
</feature>
<comment type="caution">
    <text evidence="2">The sequence shown here is derived from an EMBL/GenBank/DDBJ whole genome shotgun (WGS) entry which is preliminary data.</text>
</comment>